<comment type="caution">
    <text evidence="1">The sequence shown here is derived from an EMBL/GenBank/DDBJ whole genome shotgun (WGS) entry which is preliminary data.</text>
</comment>
<reference evidence="1 2" key="1">
    <citation type="submission" date="2016-12" db="EMBL/GenBank/DDBJ databases">
        <title>Trade-off between light-utilization and light-protection in marine flavobacteria.</title>
        <authorList>
            <person name="Kumagai Y."/>
            <person name="Yoshizawa S."/>
            <person name="Kogure K."/>
            <person name="Iwasaki W."/>
        </authorList>
    </citation>
    <scope>NUCLEOTIDE SEQUENCE [LARGE SCALE GENOMIC DNA]</scope>
    <source>
        <strain evidence="1 2">NBRC 108759</strain>
    </source>
</reference>
<evidence type="ECO:0000313" key="1">
    <source>
        <dbReference type="EMBL" id="PQJ80675.1"/>
    </source>
</evidence>
<gene>
    <name evidence="1" type="ORF">BTO18_16510</name>
</gene>
<dbReference type="InterPro" id="IPR036397">
    <property type="entry name" value="RNaseH_sf"/>
</dbReference>
<organism evidence="1 2">
    <name type="scientific">Polaribacter porphyrae</name>
    <dbReference type="NCBI Taxonomy" id="1137780"/>
    <lineage>
        <taxon>Bacteria</taxon>
        <taxon>Pseudomonadati</taxon>
        <taxon>Bacteroidota</taxon>
        <taxon>Flavobacteriia</taxon>
        <taxon>Flavobacteriales</taxon>
        <taxon>Flavobacteriaceae</taxon>
    </lineage>
</organism>
<dbReference type="Proteomes" id="UP000238882">
    <property type="component" value="Unassembled WGS sequence"/>
</dbReference>
<keyword evidence="2" id="KW-1185">Reference proteome</keyword>
<evidence type="ECO:0000313" key="2">
    <source>
        <dbReference type="Proteomes" id="UP000238882"/>
    </source>
</evidence>
<name>A0A2S7WSU4_9FLAO</name>
<dbReference type="OrthoDB" id="1445512at2"/>
<dbReference type="AlphaFoldDB" id="A0A2S7WSU4"/>
<accession>A0A2S7WSU4</accession>
<dbReference type="RefSeq" id="WP_105017279.1">
    <property type="nucleotide sequence ID" value="NZ_MSCN01000001.1"/>
</dbReference>
<evidence type="ECO:0008006" key="3">
    <source>
        <dbReference type="Google" id="ProtNLM"/>
    </source>
</evidence>
<protein>
    <recommendedName>
        <fullName evidence="3">Holliday junction resolvase RuvC</fullName>
    </recommendedName>
</protein>
<dbReference type="Gene3D" id="3.30.420.10">
    <property type="entry name" value="Ribonuclease H-like superfamily/Ribonuclease H"/>
    <property type="match status" value="1"/>
</dbReference>
<dbReference type="EMBL" id="MSCN01000001">
    <property type="protein sequence ID" value="PQJ80675.1"/>
    <property type="molecule type" value="Genomic_DNA"/>
</dbReference>
<sequence length="163" mass="19281">MDVSPMVITLYPNAFGMGYVISETPKELINYGVARVRPLSKSHYVKRLLYYIKQYRPTIIILRGYRDTDNRISKRVINIIQTFELEAEKQNLLIFKYSREDIKQVFKQFGGNSKYAISKTISSWYPELQSRMPDIRKNTKAEHYQMGVFDAFALMLTHYYIEN</sequence>
<dbReference type="GO" id="GO:0003676">
    <property type="term" value="F:nucleic acid binding"/>
    <property type="evidence" value="ECO:0007669"/>
    <property type="project" value="InterPro"/>
</dbReference>
<proteinExistence type="predicted"/>